<proteinExistence type="predicted"/>
<dbReference type="EMBL" id="KQ992414">
    <property type="protein sequence ID" value="KZV50445.1"/>
    <property type="molecule type" value="Genomic_DNA"/>
</dbReference>
<gene>
    <name evidence="1" type="ORF">F511_33772</name>
</gene>
<reference evidence="1 2" key="1">
    <citation type="journal article" date="2015" name="Proc. Natl. Acad. Sci. U.S.A.">
        <title>The resurrection genome of Boea hygrometrica: A blueprint for survival of dehydration.</title>
        <authorList>
            <person name="Xiao L."/>
            <person name="Yang G."/>
            <person name="Zhang L."/>
            <person name="Yang X."/>
            <person name="Zhao S."/>
            <person name="Ji Z."/>
            <person name="Zhou Q."/>
            <person name="Hu M."/>
            <person name="Wang Y."/>
            <person name="Chen M."/>
            <person name="Xu Y."/>
            <person name="Jin H."/>
            <person name="Xiao X."/>
            <person name="Hu G."/>
            <person name="Bao F."/>
            <person name="Hu Y."/>
            <person name="Wan P."/>
            <person name="Li L."/>
            <person name="Deng X."/>
            <person name="Kuang T."/>
            <person name="Xiang C."/>
            <person name="Zhu J.K."/>
            <person name="Oliver M.J."/>
            <person name="He Y."/>
        </authorList>
    </citation>
    <scope>NUCLEOTIDE SEQUENCE [LARGE SCALE GENOMIC DNA]</scope>
    <source>
        <strain evidence="2">cv. XS01</strain>
    </source>
</reference>
<sequence>MTLLMSSSLSAPADHYRSSSNLRLLSASVPASPLAPADLTSSAEHDVVTNDIIIDGILHDSISAIDSSILSVDCVEFFALLLKIQILRLDILRLDCNSPLHLLSCDWIPCRLDIQSAVASDWYIKLATGCIALKLACDWMHRACDWIHRACDWIHSNSWYKEALIWMSCCLRLVVQLVLSPLYVLTSSLLLPALVSAPAGSSSLSNNHICWSELASARLRTTDSTLDVSIANPAAV</sequence>
<dbReference type="AlphaFoldDB" id="A0A2Z7CVR7"/>
<organism evidence="1 2">
    <name type="scientific">Dorcoceras hygrometricum</name>
    <dbReference type="NCBI Taxonomy" id="472368"/>
    <lineage>
        <taxon>Eukaryota</taxon>
        <taxon>Viridiplantae</taxon>
        <taxon>Streptophyta</taxon>
        <taxon>Embryophyta</taxon>
        <taxon>Tracheophyta</taxon>
        <taxon>Spermatophyta</taxon>
        <taxon>Magnoliopsida</taxon>
        <taxon>eudicotyledons</taxon>
        <taxon>Gunneridae</taxon>
        <taxon>Pentapetalae</taxon>
        <taxon>asterids</taxon>
        <taxon>lamiids</taxon>
        <taxon>Lamiales</taxon>
        <taxon>Gesneriaceae</taxon>
        <taxon>Didymocarpoideae</taxon>
        <taxon>Trichosporeae</taxon>
        <taxon>Loxocarpinae</taxon>
        <taxon>Dorcoceras</taxon>
    </lineage>
</organism>
<evidence type="ECO:0000313" key="1">
    <source>
        <dbReference type="EMBL" id="KZV50445.1"/>
    </source>
</evidence>
<protein>
    <submittedName>
        <fullName evidence="1">Uncharacterized protein</fullName>
    </submittedName>
</protein>
<dbReference type="Proteomes" id="UP000250235">
    <property type="component" value="Unassembled WGS sequence"/>
</dbReference>
<accession>A0A2Z7CVR7</accession>
<evidence type="ECO:0000313" key="2">
    <source>
        <dbReference type="Proteomes" id="UP000250235"/>
    </source>
</evidence>
<name>A0A2Z7CVR7_9LAMI</name>
<keyword evidence="2" id="KW-1185">Reference proteome</keyword>